<dbReference type="InterPro" id="IPR055371">
    <property type="entry name" value="SpaA_PFL_dom_4"/>
</dbReference>
<dbReference type="EMBL" id="JAGEOJ010000008">
    <property type="protein sequence ID" value="MBO2449508.1"/>
    <property type="molecule type" value="Genomic_DNA"/>
</dbReference>
<protein>
    <recommendedName>
        <fullName evidence="2">SpaA-like prealbumin fold domain-containing protein</fullName>
    </recommendedName>
</protein>
<keyword evidence="1" id="KW-0732">Signal</keyword>
<keyword evidence="4" id="KW-1185">Reference proteome</keyword>
<gene>
    <name evidence="3" type="ORF">J4573_20575</name>
</gene>
<reference evidence="3" key="1">
    <citation type="submission" date="2021-03" db="EMBL/GenBank/DDBJ databases">
        <authorList>
            <person name="Kanchanasin P."/>
            <person name="Saeng-In P."/>
            <person name="Phongsopitanun W."/>
            <person name="Yuki M."/>
            <person name="Kudo T."/>
            <person name="Ohkuma M."/>
            <person name="Tanasupawat S."/>
        </authorList>
    </citation>
    <scope>NUCLEOTIDE SEQUENCE</scope>
    <source>
        <strain evidence="3">GKU 128</strain>
    </source>
</reference>
<feature type="chain" id="PRO_5037437802" description="SpaA-like prealbumin fold domain-containing protein" evidence="1">
    <location>
        <begin position="23"/>
        <end position="694"/>
    </location>
</feature>
<dbReference type="RefSeq" id="WP_208257398.1">
    <property type="nucleotide sequence ID" value="NZ_JAGEOJ010000008.1"/>
</dbReference>
<proteinExistence type="predicted"/>
<feature type="domain" description="SpaA-like prealbumin fold" evidence="2">
    <location>
        <begin position="229"/>
        <end position="338"/>
    </location>
</feature>
<sequence>MLLLGLAMVLSLVGVDTAAARAADPQPFSRSPAPTYQMTLVARQCEKYSDIMSNRARNDIQESLQDLGKDSVYSAGQPISPEIEEPNDPACKPLNGWQFTLGGSFTKNGTYSTVTGTAGDAGPTATVPELDPSGSPTGGDLQGATTITLNSQEAGLLQARALWVQGGTPDDPLMTKKFGKGTFGFGALRCSVDNLNGDNVEDAMLPPDARHLYCYAYYVNPEPGYGTLTIRKKISPGGSYQQTFPFASNATYNSNGQFDLAVNGSDTAETSFTRATSDAFGGPYTFDEQTPDGWTLSGISCSATNPSGTVTSTWTTSGTRASVTLGDNDHVTCVYTNAPPRDPGLRIDKVALGKDRGYFRYDVRKTGSPDKTVAARTAKEGVAVTATGDDLSSLPAGDYTITETLDTSPAGFWQLDHVLCDGKQQPLVNGDSVKLTLKTNDQRQCTFVNRFRPRGEILLHLVTEGGTAQGGFLGHPAADTAPDHWRRQQATTTQSDKPALAHGDPSGGLQLKTFELLTLSPLATKEGSWRLVSFRCDIGHWRRASRGAVDVTLAEDAPLGDCTATYRFVRSTTVDVVKVAKGHRPKPVVVDIRCTNGSAGRTVLEPGATTARLPKPLYLMKPAKCSVRETATGARPGSKVRTSTRLANNGSQKPLKLPGTFIALPNGRAYTVTVTNRYRGHPSPVCRTTGSPIC</sequence>
<accession>A0A939PG83</accession>
<dbReference type="AlphaFoldDB" id="A0A939PG83"/>
<organism evidence="3 4">
    <name type="scientific">Actinomadura barringtoniae</name>
    <dbReference type="NCBI Taxonomy" id="1427535"/>
    <lineage>
        <taxon>Bacteria</taxon>
        <taxon>Bacillati</taxon>
        <taxon>Actinomycetota</taxon>
        <taxon>Actinomycetes</taxon>
        <taxon>Streptosporangiales</taxon>
        <taxon>Thermomonosporaceae</taxon>
        <taxon>Actinomadura</taxon>
    </lineage>
</organism>
<evidence type="ECO:0000313" key="3">
    <source>
        <dbReference type="EMBL" id="MBO2449508.1"/>
    </source>
</evidence>
<dbReference type="Pfam" id="PF24514">
    <property type="entry name" value="SpaA_4"/>
    <property type="match status" value="2"/>
</dbReference>
<dbReference type="Proteomes" id="UP000669179">
    <property type="component" value="Unassembled WGS sequence"/>
</dbReference>
<evidence type="ECO:0000259" key="2">
    <source>
        <dbReference type="Pfam" id="PF24514"/>
    </source>
</evidence>
<comment type="caution">
    <text evidence="3">The sequence shown here is derived from an EMBL/GenBank/DDBJ whole genome shotgun (WGS) entry which is preliminary data.</text>
</comment>
<name>A0A939PG83_9ACTN</name>
<evidence type="ECO:0000256" key="1">
    <source>
        <dbReference type="SAM" id="SignalP"/>
    </source>
</evidence>
<feature type="signal peptide" evidence="1">
    <location>
        <begin position="1"/>
        <end position="22"/>
    </location>
</feature>
<feature type="domain" description="SpaA-like prealbumin fold" evidence="2">
    <location>
        <begin position="346"/>
        <end position="450"/>
    </location>
</feature>
<evidence type="ECO:0000313" key="4">
    <source>
        <dbReference type="Proteomes" id="UP000669179"/>
    </source>
</evidence>